<dbReference type="EMBL" id="JACVVK020000137">
    <property type="protein sequence ID" value="KAK7489458.1"/>
    <property type="molecule type" value="Genomic_DNA"/>
</dbReference>
<evidence type="ECO:0000256" key="1">
    <source>
        <dbReference type="ARBA" id="ARBA00023157"/>
    </source>
</evidence>
<feature type="domain" description="SRCR" evidence="3">
    <location>
        <begin position="69"/>
        <end position="114"/>
    </location>
</feature>
<reference evidence="4 5" key="1">
    <citation type="journal article" date="2023" name="Sci. Data">
        <title>Genome assembly of the Korean intertidal mud-creeper Batillaria attramentaria.</title>
        <authorList>
            <person name="Patra A.K."/>
            <person name="Ho P.T."/>
            <person name="Jun S."/>
            <person name="Lee S.J."/>
            <person name="Kim Y."/>
            <person name="Won Y.J."/>
        </authorList>
    </citation>
    <scope>NUCLEOTIDE SEQUENCE [LARGE SCALE GENOMIC DNA]</scope>
    <source>
        <strain evidence="4">Wonlab-2016</strain>
    </source>
</reference>
<comment type="caution">
    <text evidence="2">Lacks conserved residue(s) required for the propagation of feature annotation.</text>
</comment>
<proteinExistence type="predicted"/>
<dbReference type="Pfam" id="PF00530">
    <property type="entry name" value="SRCR"/>
    <property type="match status" value="1"/>
</dbReference>
<protein>
    <recommendedName>
        <fullName evidence="3">SRCR domain-containing protein</fullName>
    </recommendedName>
</protein>
<evidence type="ECO:0000313" key="4">
    <source>
        <dbReference type="EMBL" id="KAK7489458.1"/>
    </source>
</evidence>
<evidence type="ECO:0000259" key="3">
    <source>
        <dbReference type="PROSITE" id="PS50287"/>
    </source>
</evidence>
<dbReference type="InterPro" id="IPR036772">
    <property type="entry name" value="SRCR-like_dom_sf"/>
</dbReference>
<comment type="caution">
    <text evidence="4">The sequence shown here is derived from an EMBL/GenBank/DDBJ whole genome shotgun (WGS) entry which is preliminary data.</text>
</comment>
<dbReference type="InterPro" id="IPR001190">
    <property type="entry name" value="SRCR"/>
</dbReference>
<name>A0ABD0KQE4_9CAEN</name>
<accession>A0ABD0KQE4</accession>
<dbReference type="Proteomes" id="UP001519460">
    <property type="component" value="Unassembled WGS sequence"/>
</dbReference>
<dbReference type="PROSITE" id="PS50287">
    <property type="entry name" value="SRCR_2"/>
    <property type="match status" value="1"/>
</dbReference>
<organism evidence="4 5">
    <name type="scientific">Batillaria attramentaria</name>
    <dbReference type="NCBI Taxonomy" id="370345"/>
    <lineage>
        <taxon>Eukaryota</taxon>
        <taxon>Metazoa</taxon>
        <taxon>Spiralia</taxon>
        <taxon>Lophotrochozoa</taxon>
        <taxon>Mollusca</taxon>
        <taxon>Gastropoda</taxon>
        <taxon>Caenogastropoda</taxon>
        <taxon>Sorbeoconcha</taxon>
        <taxon>Cerithioidea</taxon>
        <taxon>Batillariidae</taxon>
        <taxon>Batillaria</taxon>
    </lineage>
</organism>
<keyword evidence="1" id="KW-1015">Disulfide bond</keyword>
<dbReference type="Gene3D" id="3.10.250.10">
    <property type="entry name" value="SRCR-like domain"/>
    <property type="match status" value="1"/>
</dbReference>
<dbReference type="AlphaFoldDB" id="A0ABD0KQE4"/>
<gene>
    <name evidence="4" type="ORF">BaRGS_00019257</name>
</gene>
<sequence>MGMGGGGGLNTCGEGCNTCGEGCNTCGEGCNTCGEGCNTCGEGCNTCVISITTVMTGPNVTLCRSPGNIRLSDGATPETGRLETYDGTAWYPVCSSNFKNYAAGLACEELGFQQ</sequence>
<dbReference type="SUPFAM" id="SSF56487">
    <property type="entry name" value="SRCR-like"/>
    <property type="match status" value="1"/>
</dbReference>
<evidence type="ECO:0000256" key="2">
    <source>
        <dbReference type="PROSITE-ProRule" id="PRU00196"/>
    </source>
</evidence>
<keyword evidence="5" id="KW-1185">Reference proteome</keyword>
<evidence type="ECO:0000313" key="5">
    <source>
        <dbReference type="Proteomes" id="UP001519460"/>
    </source>
</evidence>